<reference evidence="2" key="2">
    <citation type="submission" date="2013-04" db="UniProtKB">
        <authorList>
            <consortium name="EnsemblPlants"/>
        </authorList>
    </citation>
    <scope>IDENTIFICATION</scope>
</reference>
<name>J3MM03_ORYBR</name>
<dbReference type="Gramene" id="OB07G24350.1">
    <property type="protein sequence ID" value="OB07G24350.1"/>
    <property type="gene ID" value="OB07G24350"/>
</dbReference>
<proteinExistence type="predicted"/>
<reference evidence="2" key="1">
    <citation type="journal article" date="2013" name="Nat. Commun.">
        <title>Whole-genome sequencing of Oryza brachyantha reveals mechanisms underlying Oryza genome evolution.</title>
        <authorList>
            <person name="Chen J."/>
            <person name="Huang Q."/>
            <person name="Gao D."/>
            <person name="Wang J."/>
            <person name="Lang Y."/>
            <person name="Liu T."/>
            <person name="Li B."/>
            <person name="Bai Z."/>
            <person name="Luis Goicoechea J."/>
            <person name="Liang C."/>
            <person name="Chen C."/>
            <person name="Zhang W."/>
            <person name="Sun S."/>
            <person name="Liao Y."/>
            <person name="Zhang X."/>
            <person name="Yang L."/>
            <person name="Song C."/>
            <person name="Wang M."/>
            <person name="Shi J."/>
            <person name="Liu G."/>
            <person name="Liu J."/>
            <person name="Zhou H."/>
            <person name="Zhou W."/>
            <person name="Yu Q."/>
            <person name="An N."/>
            <person name="Chen Y."/>
            <person name="Cai Q."/>
            <person name="Wang B."/>
            <person name="Liu B."/>
            <person name="Min J."/>
            <person name="Huang Y."/>
            <person name="Wu H."/>
            <person name="Li Z."/>
            <person name="Zhang Y."/>
            <person name="Yin Y."/>
            <person name="Song W."/>
            <person name="Jiang J."/>
            <person name="Jackson S.A."/>
            <person name="Wing R.A."/>
            <person name="Wang J."/>
            <person name="Chen M."/>
        </authorList>
    </citation>
    <scope>NUCLEOTIDE SEQUENCE [LARGE SCALE GENOMIC DNA]</scope>
    <source>
        <strain evidence="2">cv. IRGC 101232</strain>
    </source>
</reference>
<dbReference type="EnsemblPlants" id="OB07G24350.1">
    <property type="protein sequence ID" value="OB07G24350.1"/>
    <property type="gene ID" value="OB07G24350"/>
</dbReference>
<protein>
    <submittedName>
        <fullName evidence="2">Uncharacterized protein</fullName>
    </submittedName>
</protein>
<evidence type="ECO:0000313" key="3">
    <source>
        <dbReference type="Proteomes" id="UP000006038"/>
    </source>
</evidence>
<evidence type="ECO:0000313" key="2">
    <source>
        <dbReference type="EnsemblPlants" id="OB07G24350.1"/>
    </source>
</evidence>
<evidence type="ECO:0000256" key="1">
    <source>
        <dbReference type="SAM" id="MobiDB-lite"/>
    </source>
</evidence>
<dbReference type="AlphaFoldDB" id="J3MM03"/>
<sequence>MREVGCAIECDHDRRVDEDARIRGGNGRREVFGVPSTHAAVCAVTRPAGAGWLACAARVEPRRQRLWVGAADAGGWVLTGVAKSESSQHGEKKVTLAPGLAPPGPRRPPSKELRLRGPTSCAGHHHASRGRDAPLHRRGGGAVYMWRMNQEHQSFDEVAALNGHDKAVVSLRTAASGSADGWVTGDASDEVKVVK</sequence>
<dbReference type="STRING" id="4533.J3MM03"/>
<feature type="region of interest" description="Disordered" evidence="1">
    <location>
        <begin position="83"/>
        <end position="136"/>
    </location>
</feature>
<dbReference type="Proteomes" id="UP000006038">
    <property type="component" value="Chromosome 7"/>
</dbReference>
<organism evidence="2">
    <name type="scientific">Oryza brachyantha</name>
    <name type="common">malo sina</name>
    <dbReference type="NCBI Taxonomy" id="4533"/>
    <lineage>
        <taxon>Eukaryota</taxon>
        <taxon>Viridiplantae</taxon>
        <taxon>Streptophyta</taxon>
        <taxon>Embryophyta</taxon>
        <taxon>Tracheophyta</taxon>
        <taxon>Spermatophyta</taxon>
        <taxon>Magnoliopsida</taxon>
        <taxon>Liliopsida</taxon>
        <taxon>Poales</taxon>
        <taxon>Poaceae</taxon>
        <taxon>BOP clade</taxon>
        <taxon>Oryzoideae</taxon>
        <taxon>Oryzeae</taxon>
        <taxon>Oryzinae</taxon>
        <taxon>Oryza</taxon>
    </lineage>
</organism>
<keyword evidence="3" id="KW-1185">Reference proteome</keyword>
<dbReference type="HOGENOM" id="CLU_1398290_0_0_1"/>
<accession>J3MM03</accession>